<dbReference type="Proteomes" id="UP000015106">
    <property type="component" value="Chromosome 4"/>
</dbReference>
<evidence type="ECO:0000313" key="1">
    <source>
        <dbReference type="EnsemblPlants" id="TuG1812G0400001186.01.T01.cds377806"/>
    </source>
</evidence>
<dbReference type="Gramene" id="TuG1812G0400001186.01.T01">
    <property type="protein sequence ID" value="TuG1812G0400001186.01.T01.cds377806"/>
    <property type="gene ID" value="TuG1812G0400001186.01"/>
</dbReference>
<keyword evidence="2" id="KW-1185">Reference proteome</keyword>
<proteinExistence type="predicted"/>
<protein>
    <submittedName>
        <fullName evidence="1">Uncharacterized protein</fullName>
    </submittedName>
</protein>
<name>A0A8R7Q2I5_TRIUA</name>
<sequence>MRRSEAVDYCVLRSSVSYPVCPIEFCGLRLYPTNYPRRGPPLSMLQFSDASNGGVCCTIGTGFVLSLSVCIELPRYRTSGPPVYLLAVYLLDLSRSRSSLHPRRCRIECLAYRALC</sequence>
<evidence type="ECO:0000313" key="2">
    <source>
        <dbReference type="Proteomes" id="UP000015106"/>
    </source>
</evidence>
<reference evidence="2" key="1">
    <citation type="journal article" date="2013" name="Nature">
        <title>Draft genome of the wheat A-genome progenitor Triticum urartu.</title>
        <authorList>
            <person name="Ling H.Q."/>
            <person name="Zhao S."/>
            <person name="Liu D."/>
            <person name="Wang J."/>
            <person name="Sun H."/>
            <person name="Zhang C."/>
            <person name="Fan H."/>
            <person name="Li D."/>
            <person name="Dong L."/>
            <person name="Tao Y."/>
            <person name="Gao C."/>
            <person name="Wu H."/>
            <person name="Li Y."/>
            <person name="Cui Y."/>
            <person name="Guo X."/>
            <person name="Zheng S."/>
            <person name="Wang B."/>
            <person name="Yu K."/>
            <person name="Liang Q."/>
            <person name="Yang W."/>
            <person name="Lou X."/>
            <person name="Chen J."/>
            <person name="Feng M."/>
            <person name="Jian J."/>
            <person name="Zhang X."/>
            <person name="Luo G."/>
            <person name="Jiang Y."/>
            <person name="Liu J."/>
            <person name="Wang Z."/>
            <person name="Sha Y."/>
            <person name="Zhang B."/>
            <person name="Wu H."/>
            <person name="Tang D."/>
            <person name="Shen Q."/>
            <person name="Xue P."/>
            <person name="Zou S."/>
            <person name="Wang X."/>
            <person name="Liu X."/>
            <person name="Wang F."/>
            <person name="Yang Y."/>
            <person name="An X."/>
            <person name="Dong Z."/>
            <person name="Zhang K."/>
            <person name="Zhang X."/>
            <person name="Luo M.C."/>
            <person name="Dvorak J."/>
            <person name="Tong Y."/>
            <person name="Wang J."/>
            <person name="Yang H."/>
            <person name="Li Z."/>
            <person name="Wang D."/>
            <person name="Zhang A."/>
            <person name="Wang J."/>
        </authorList>
    </citation>
    <scope>NUCLEOTIDE SEQUENCE</scope>
    <source>
        <strain evidence="2">cv. G1812</strain>
    </source>
</reference>
<accession>A0A8R7Q2I5</accession>
<dbReference type="EnsemblPlants" id="TuG1812G0400001186.01.T01">
    <property type="protein sequence ID" value="TuG1812G0400001186.01.T01.cds377806"/>
    <property type="gene ID" value="TuG1812G0400001186.01"/>
</dbReference>
<dbReference type="AlphaFoldDB" id="A0A8R7Q2I5"/>
<organism evidence="1 2">
    <name type="scientific">Triticum urartu</name>
    <name type="common">Red wild einkorn</name>
    <name type="synonym">Crithodium urartu</name>
    <dbReference type="NCBI Taxonomy" id="4572"/>
    <lineage>
        <taxon>Eukaryota</taxon>
        <taxon>Viridiplantae</taxon>
        <taxon>Streptophyta</taxon>
        <taxon>Embryophyta</taxon>
        <taxon>Tracheophyta</taxon>
        <taxon>Spermatophyta</taxon>
        <taxon>Magnoliopsida</taxon>
        <taxon>Liliopsida</taxon>
        <taxon>Poales</taxon>
        <taxon>Poaceae</taxon>
        <taxon>BOP clade</taxon>
        <taxon>Pooideae</taxon>
        <taxon>Triticodae</taxon>
        <taxon>Triticeae</taxon>
        <taxon>Triticinae</taxon>
        <taxon>Triticum</taxon>
    </lineage>
</organism>
<reference evidence="1" key="3">
    <citation type="submission" date="2022-06" db="UniProtKB">
        <authorList>
            <consortium name="EnsemblPlants"/>
        </authorList>
    </citation>
    <scope>IDENTIFICATION</scope>
</reference>
<reference evidence="1" key="2">
    <citation type="submission" date="2018-03" db="EMBL/GenBank/DDBJ databases">
        <title>The Triticum urartu genome reveals the dynamic nature of wheat genome evolution.</title>
        <authorList>
            <person name="Ling H."/>
            <person name="Ma B."/>
            <person name="Shi X."/>
            <person name="Liu H."/>
            <person name="Dong L."/>
            <person name="Sun H."/>
            <person name="Cao Y."/>
            <person name="Gao Q."/>
            <person name="Zheng S."/>
            <person name="Li Y."/>
            <person name="Yu Y."/>
            <person name="Du H."/>
            <person name="Qi M."/>
            <person name="Li Y."/>
            <person name="Yu H."/>
            <person name="Cui Y."/>
            <person name="Wang N."/>
            <person name="Chen C."/>
            <person name="Wu H."/>
            <person name="Zhao Y."/>
            <person name="Zhang J."/>
            <person name="Li Y."/>
            <person name="Zhou W."/>
            <person name="Zhang B."/>
            <person name="Hu W."/>
            <person name="Eijk M."/>
            <person name="Tang J."/>
            <person name="Witsenboer H."/>
            <person name="Zhao S."/>
            <person name="Li Z."/>
            <person name="Zhang A."/>
            <person name="Wang D."/>
            <person name="Liang C."/>
        </authorList>
    </citation>
    <scope>NUCLEOTIDE SEQUENCE [LARGE SCALE GENOMIC DNA]</scope>
    <source>
        <strain evidence="1">cv. G1812</strain>
    </source>
</reference>